<name>A0A382XBQ6_9ZZZZ</name>
<dbReference type="AlphaFoldDB" id="A0A382XBQ6"/>
<accession>A0A382XBQ6</accession>
<dbReference type="EMBL" id="UINC01166039">
    <property type="protein sequence ID" value="SVD67771.1"/>
    <property type="molecule type" value="Genomic_DNA"/>
</dbReference>
<protein>
    <submittedName>
        <fullName evidence="1">Uncharacterized protein</fullName>
    </submittedName>
</protein>
<proteinExistence type="predicted"/>
<organism evidence="1">
    <name type="scientific">marine metagenome</name>
    <dbReference type="NCBI Taxonomy" id="408172"/>
    <lineage>
        <taxon>unclassified sequences</taxon>
        <taxon>metagenomes</taxon>
        <taxon>ecological metagenomes</taxon>
    </lineage>
</organism>
<reference evidence="1" key="1">
    <citation type="submission" date="2018-05" db="EMBL/GenBank/DDBJ databases">
        <authorList>
            <person name="Lanie J.A."/>
            <person name="Ng W.-L."/>
            <person name="Kazmierczak K.M."/>
            <person name="Andrzejewski T.M."/>
            <person name="Davidsen T.M."/>
            <person name="Wayne K.J."/>
            <person name="Tettelin H."/>
            <person name="Glass J.I."/>
            <person name="Rusch D."/>
            <person name="Podicherti R."/>
            <person name="Tsui H.-C.T."/>
            <person name="Winkler M.E."/>
        </authorList>
    </citation>
    <scope>NUCLEOTIDE SEQUENCE</scope>
</reference>
<evidence type="ECO:0000313" key="1">
    <source>
        <dbReference type="EMBL" id="SVD67771.1"/>
    </source>
</evidence>
<gene>
    <name evidence="1" type="ORF">METZ01_LOCUS420625</name>
</gene>
<sequence>MIPFKTAGAYHISAQLRKHGYSVKVIDNFTWLLKNRKDELFKYMDDHIGSNT</sequence>
<feature type="non-terminal residue" evidence="1">
    <location>
        <position position="52"/>
    </location>
</feature>